<feature type="compositionally biased region" description="Polar residues" evidence="1">
    <location>
        <begin position="17"/>
        <end position="29"/>
    </location>
</feature>
<evidence type="ECO:0000256" key="1">
    <source>
        <dbReference type="SAM" id="MobiDB-lite"/>
    </source>
</evidence>
<feature type="region of interest" description="Disordered" evidence="1">
    <location>
        <begin position="1"/>
        <end position="29"/>
    </location>
</feature>
<gene>
    <name evidence="2" type="ORF">METZ01_LOCUS40358</name>
</gene>
<accession>A0A381R8I2</accession>
<evidence type="ECO:0000313" key="2">
    <source>
        <dbReference type="EMBL" id="SUZ87504.1"/>
    </source>
</evidence>
<reference evidence="2" key="1">
    <citation type="submission" date="2018-05" db="EMBL/GenBank/DDBJ databases">
        <authorList>
            <person name="Lanie J.A."/>
            <person name="Ng W.-L."/>
            <person name="Kazmierczak K.M."/>
            <person name="Andrzejewski T.M."/>
            <person name="Davidsen T.M."/>
            <person name="Wayne K.J."/>
            <person name="Tettelin H."/>
            <person name="Glass J.I."/>
            <person name="Rusch D."/>
            <person name="Podicherti R."/>
            <person name="Tsui H.-C.T."/>
            <person name="Winkler M.E."/>
        </authorList>
    </citation>
    <scope>NUCLEOTIDE SEQUENCE</scope>
</reference>
<proteinExistence type="predicted"/>
<name>A0A381R8I2_9ZZZZ</name>
<organism evidence="2">
    <name type="scientific">marine metagenome</name>
    <dbReference type="NCBI Taxonomy" id="408172"/>
    <lineage>
        <taxon>unclassified sequences</taxon>
        <taxon>metagenomes</taxon>
        <taxon>ecological metagenomes</taxon>
    </lineage>
</organism>
<protein>
    <submittedName>
        <fullName evidence="2">Uncharacterized protein</fullName>
    </submittedName>
</protein>
<dbReference type="EMBL" id="UINC01001727">
    <property type="protein sequence ID" value="SUZ87504.1"/>
    <property type="molecule type" value="Genomic_DNA"/>
</dbReference>
<dbReference type="AlphaFoldDB" id="A0A381R8I2"/>
<sequence length="29" mass="3213">MSQMEGAEDRKGVWPGQDSQSFMGNIVLN</sequence>